<feature type="domain" description="SAM-like" evidence="3">
    <location>
        <begin position="907"/>
        <end position="990"/>
    </location>
</feature>
<feature type="region of interest" description="Disordered" evidence="1">
    <location>
        <begin position="529"/>
        <end position="562"/>
    </location>
</feature>
<dbReference type="InterPro" id="IPR055528">
    <property type="entry name" value="DUF7102"/>
</dbReference>
<dbReference type="InterPro" id="IPR057559">
    <property type="entry name" value="SAM_6"/>
</dbReference>
<feature type="compositionally biased region" description="Basic and acidic residues" evidence="1">
    <location>
        <begin position="542"/>
        <end position="554"/>
    </location>
</feature>
<evidence type="ECO:0000259" key="2">
    <source>
        <dbReference type="Pfam" id="PF23394"/>
    </source>
</evidence>
<accession>A0A179UXM7</accession>
<feature type="compositionally biased region" description="Polar residues" evidence="1">
    <location>
        <begin position="298"/>
        <end position="311"/>
    </location>
</feature>
<dbReference type="Pfam" id="PF23395">
    <property type="entry name" value="SAM_6"/>
    <property type="match status" value="1"/>
</dbReference>
<dbReference type="EMBL" id="GG657468">
    <property type="protein sequence ID" value="OAT12600.1"/>
    <property type="molecule type" value="Genomic_DNA"/>
</dbReference>
<keyword evidence="5" id="KW-1185">Reference proteome</keyword>
<feature type="region of interest" description="Disordered" evidence="1">
    <location>
        <begin position="281"/>
        <end position="311"/>
    </location>
</feature>
<evidence type="ECO:0000259" key="3">
    <source>
        <dbReference type="Pfam" id="PF23395"/>
    </source>
</evidence>
<sequence length="996" mass="110623">MSSSPEPSILEYARFHDVAINSIPNPLLLAPPEIEDIDLSLCDISNHPSIDLEDIHREIQTKTREKLDANWASAPLLSSIIKLSIDERPTGNHYHYEEIDCSTDSRRIRDMKLEAPVLQTDHERDMRAFRRGISLDYVQIDVALEYLDDENDESLKFPSSFWSQGKRLWRTAQGERLSCMKDSLLLMQGIKSEVVASADGHVDDWLNDGIIFCGKKKDRAPLTPILLPRDPTPVPFLPSSPCLEMEILPNPETPPMAEELDIEKIEGILVPTCDQIVTDFLSGPDDVGNLEPRAGGSNKPSPNFEDPTSSPNVQKRILDLKVEPPITPPVSTKKRPAEDDENILKYMARTGIVPEITSQDAMEIESVDLVEDDLAEVVNAAKRKAEDELNAERIRGISTMTRCKVPLLRPPIIIPPWPGVAGLSESELKGLYRSFISEIKTEALAGLRYSIGAADRKNDLKWQPFEMEVRTLEISENMTPEDSSSGLLREIGRHISGSKIEHETPQVVCHNEFRLSSLDDDEELSPRTVYGEVGSVPPLQRKGCEHGAGKDEGKGVSWGYSPPDKKQGIKNIVANPKATNLGAKVKSAEATLVGSGMSSMFSPLDSLSNFMEVRGQRTTASSSDRYPYFVRPELPDPPALAQSDRHPKISTQIPERATESNVTTISLPLLAPPSTTRPQGVLTFVLSTSLLRTHRAVIYNLESLSPACNLIFRDDNTLPNLYPAGTRAESFHQTRLIRIQKFPNSPENNQGREADISFSPTAGAILTTTQEITQKYLPGQQPSGQGIAQELNYPVRRRISDICLLYEELYVFICIPIITPNKSSSIVPHADMELDNRAVQAIESLRTFCESLGYFSRINVLPVMNGASNITNWLVSLANKHYTMTPWSTSDVAHELIRPGNVPFPADPSPSEDFLRQSGLNTFAAQMVLLHHYKDGDDDGVLHSSGGHPTRGAQSPQAALSRFVCMNPFDRQRIFTPILGKRVVERVERRLAVEEG</sequence>
<protein>
    <submittedName>
        <fullName evidence="4">Uncharacterized protein</fullName>
    </submittedName>
</protein>
<dbReference type="RefSeq" id="XP_031580461.1">
    <property type="nucleotide sequence ID" value="XM_031723317.1"/>
</dbReference>
<dbReference type="VEuPathDB" id="FungiDB:BDBG_07926"/>
<dbReference type="Pfam" id="PF23394">
    <property type="entry name" value="DUF7102"/>
    <property type="match status" value="1"/>
</dbReference>
<dbReference type="Proteomes" id="UP000002038">
    <property type="component" value="Unassembled WGS sequence"/>
</dbReference>
<dbReference type="OrthoDB" id="3647246at2759"/>
<evidence type="ECO:0000313" key="5">
    <source>
        <dbReference type="Proteomes" id="UP000002038"/>
    </source>
</evidence>
<dbReference type="GeneID" id="8508716"/>
<gene>
    <name evidence="4" type="ORF">BDBG_07926</name>
</gene>
<dbReference type="KEGG" id="bgh:BDBG_07926"/>
<evidence type="ECO:0000313" key="4">
    <source>
        <dbReference type="EMBL" id="OAT12600.1"/>
    </source>
</evidence>
<evidence type="ECO:0000256" key="1">
    <source>
        <dbReference type="SAM" id="MobiDB-lite"/>
    </source>
</evidence>
<reference evidence="5" key="1">
    <citation type="journal article" date="2015" name="PLoS Genet.">
        <title>The dynamic genome and transcriptome of the human fungal pathogen Blastomyces and close relative Emmonsia.</title>
        <authorList>
            <person name="Munoz J.F."/>
            <person name="Gauthier G.M."/>
            <person name="Desjardins C.A."/>
            <person name="Gallo J.E."/>
            <person name="Holder J."/>
            <person name="Sullivan T.D."/>
            <person name="Marty A.J."/>
            <person name="Carmen J.C."/>
            <person name="Chen Z."/>
            <person name="Ding L."/>
            <person name="Gujja S."/>
            <person name="Magrini V."/>
            <person name="Misas E."/>
            <person name="Mitreva M."/>
            <person name="Priest M."/>
            <person name="Saif S."/>
            <person name="Whiston E.A."/>
            <person name="Young S."/>
            <person name="Zeng Q."/>
            <person name="Goldman W.E."/>
            <person name="Mardis E.R."/>
            <person name="Taylor J.W."/>
            <person name="McEwen J.G."/>
            <person name="Clay O.K."/>
            <person name="Klein B.S."/>
            <person name="Cuomo C.A."/>
        </authorList>
    </citation>
    <scope>NUCLEOTIDE SEQUENCE [LARGE SCALE GENOMIC DNA]</scope>
    <source>
        <strain evidence="5">SLH14081</strain>
    </source>
</reference>
<name>A0A179UXM7_BLAGS</name>
<organism evidence="4 5">
    <name type="scientific">Blastomyces gilchristii (strain SLH14081)</name>
    <name type="common">Blastomyces dermatitidis</name>
    <dbReference type="NCBI Taxonomy" id="559298"/>
    <lineage>
        <taxon>Eukaryota</taxon>
        <taxon>Fungi</taxon>
        <taxon>Dikarya</taxon>
        <taxon>Ascomycota</taxon>
        <taxon>Pezizomycotina</taxon>
        <taxon>Eurotiomycetes</taxon>
        <taxon>Eurotiomycetidae</taxon>
        <taxon>Onygenales</taxon>
        <taxon>Ajellomycetaceae</taxon>
        <taxon>Blastomyces</taxon>
    </lineage>
</organism>
<proteinExistence type="predicted"/>
<dbReference type="AlphaFoldDB" id="A0A179UXM7"/>
<feature type="domain" description="DUF7102" evidence="2">
    <location>
        <begin position="683"/>
        <end position="885"/>
    </location>
</feature>